<reference evidence="2" key="1">
    <citation type="journal article" date="2024" name="Proc. Natl. Acad. Sci. U.S.A.">
        <title>Extraordinary preservation of gene collinearity over three hundred million years revealed in homosporous lycophytes.</title>
        <authorList>
            <person name="Li C."/>
            <person name="Wickell D."/>
            <person name="Kuo L.Y."/>
            <person name="Chen X."/>
            <person name="Nie B."/>
            <person name="Liao X."/>
            <person name="Peng D."/>
            <person name="Ji J."/>
            <person name="Jenkins J."/>
            <person name="Williams M."/>
            <person name="Shu S."/>
            <person name="Plott C."/>
            <person name="Barry K."/>
            <person name="Rajasekar S."/>
            <person name="Grimwood J."/>
            <person name="Han X."/>
            <person name="Sun S."/>
            <person name="Hou Z."/>
            <person name="He W."/>
            <person name="Dai G."/>
            <person name="Sun C."/>
            <person name="Schmutz J."/>
            <person name="Leebens-Mack J.H."/>
            <person name="Li F.W."/>
            <person name="Wang L."/>
        </authorList>
    </citation>
    <scope>NUCLEOTIDE SEQUENCE [LARGE SCALE GENOMIC DNA]</scope>
    <source>
        <strain evidence="2">cv. PW_Plant_1</strain>
    </source>
</reference>
<dbReference type="Proteomes" id="UP001162992">
    <property type="component" value="Chromosome 1"/>
</dbReference>
<organism evidence="1 2">
    <name type="scientific">Diphasiastrum complanatum</name>
    <name type="common">Issler's clubmoss</name>
    <name type="synonym">Lycopodium complanatum</name>
    <dbReference type="NCBI Taxonomy" id="34168"/>
    <lineage>
        <taxon>Eukaryota</taxon>
        <taxon>Viridiplantae</taxon>
        <taxon>Streptophyta</taxon>
        <taxon>Embryophyta</taxon>
        <taxon>Tracheophyta</taxon>
        <taxon>Lycopodiopsida</taxon>
        <taxon>Lycopodiales</taxon>
        <taxon>Lycopodiaceae</taxon>
        <taxon>Lycopodioideae</taxon>
        <taxon>Diphasiastrum</taxon>
    </lineage>
</organism>
<evidence type="ECO:0000313" key="2">
    <source>
        <dbReference type="Proteomes" id="UP001162992"/>
    </source>
</evidence>
<keyword evidence="2" id="KW-1185">Reference proteome</keyword>
<gene>
    <name evidence="1" type="ORF">O6H91_01G069900</name>
</gene>
<evidence type="ECO:0000313" key="1">
    <source>
        <dbReference type="EMBL" id="KAJ7569279.1"/>
    </source>
</evidence>
<protein>
    <submittedName>
        <fullName evidence="1">Uncharacterized protein</fullName>
    </submittedName>
</protein>
<dbReference type="EMBL" id="CM055092">
    <property type="protein sequence ID" value="KAJ7569279.1"/>
    <property type="molecule type" value="Genomic_DNA"/>
</dbReference>
<accession>A0ACC2ERR9</accession>
<name>A0ACC2ERR9_DIPCM</name>
<sequence>MPRQNLDSPSDHDQFKPKKRMGWMGGFSHIFERKSKPANQHKSLHSEGGRACYSMDPGSKDYIYLSSEFPNSSIETSSQPKKSASLKKFFRSSSFDSSHLQSKISDCQDSLQLSKELSEYKEMLDRSSCLWESARLSKNDEDLQFPAPDKEAGKKQSFMRRTPLGGGVSLGSSEDFKELNNRKTRPPYSVRSKNVFDQALDVKHFDDLNNPSTPHFESRILQKHIQETNDLVVSWLDSQKQLKKLDDLRDSLRGLDKLKDQEWNNCNTAPACRRSLNFKKPPSFSEQNHGTHGFEDSTHVRVLVNFGGSAATRKEPLGNFQSPKKNTLGKNGSTHERKPSSKAAKDSQEPVQYSLEGRSSNLRFYNEIFSQVGLQKNDFPINIAEKLKETKSSTRSICTSDPGILGHVDNLPSKDDLGRSEGKNQAPSVIARLMGLDAMPVPFVPETVTKPLSDSELQKEALQSQPHEVLSNLQQTQFYEVSKESSLDNNLQIHSSIQSAKGNIPTSIVEKQNPSKKDKEMEPLSELESSCTQIIKEAPQSTWKNRGDTNQSFPAPKHIIHAAAPLSEKTIHSEILSPPRQKEQTVVDGKLKHEIRKSNSKYTVYEDLENRIRQMQVQDSLDGHKTLKEILETMQLKGLLHIPSLNRVQTTKEKHQHENLSVEQEHRMNTSISNVNVQDSVGSCQSLQLADHLKAYANESFYKVKCDSGDFKKSPIVLIKPISSPNKTKLALLANDGLTMAVKSSLSTKNICKAHGKQGGVKRQAFRKRVHNSLSKTSSFKSHRTSESTCNAWNSERNEKVSSNRLYEQDFTDSQEAYHKEQADSLTQLPQFSPKVPIPQPPSSNAPQQFSHSYKSGPGLIENSKASVDQNYPFHLSESSSKKMSSVKLEKRSSSETTLHHETTSNEVSNSLEADTYCSMDLPVTPQKVKQSDIQNRECIDKLQITSLQVEILDAPKFERIEQEIKASQTLGLKPEQAVLAPNAEVHSDSVKPSLQQLVLLNPSTLDCSATLLNNSPQDTELEPRDMHPERQGKGSFLKSSIQKELSQRPNASTVNVDVVAIPNRCIHSAFSESEALLQARYSRTTGDFPERESSLLRKENLVATKLPTIHLQGSSTLPISNEAPIRGLYQTIQNQQFPEGTVGRCLQTPAIICQEIMFTATELQQSDETLPKEPQPEHSISKPATSTLGATSHPIHIHPSKDDQVAFDITKMQASKKKNYPEALTLEHAAKRLLGALSADSERPSPISVLESHFLEDEHLIDTTRFSSLSHENQAPTFGNCLLLKIPLLLDNRKHQCYQETCYYHYCKAMFLYPTDVFLEDYSVGRLSNKFLKELQLLEVDSKLEADNIPGMVYATFQTDNFLKRCGNASKDHQQAKDGLIETESGAFQWSQNKEMASIRDILETPDLEQVDVVFTPSKFPKTQGQDLAIEVDQSLQEEKIKKSKLQVNECRLHFECLNETIAKNLLPFVYSQPWVPLQKPVLRRKPSEEQLVQQARKEIKELPCFPATENSSIDMLYTILEGDSAQAQWLYLKADILEIGLSLASLILNETVTETICDLVHLARGESRIP</sequence>
<comment type="caution">
    <text evidence="1">The sequence shown here is derived from an EMBL/GenBank/DDBJ whole genome shotgun (WGS) entry which is preliminary data.</text>
</comment>
<proteinExistence type="predicted"/>